<keyword evidence="2" id="KW-1185">Reference proteome</keyword>
<evidence type="ECO:0000313" key="2">
    <source>
        <dbReference type="Proteomes" id="UP000664344"/>
    </source>
</evidence>
<proteinExistence type="predicted"/>
<comment type="caution">
    <text evidence="1">The sequence shown here is derived from an EMBL/GenBank/DDBJ whole genome shotgun (WGS) entry which is preliminary data.</text>
</comment>
<protein>
    <submittedName>
        <fullName evidence="1">Uncharacterized protein</fullName>
    </submittedName>
</protein>
<name>A0ABS3BGK1_9GAMM</name>
<gene>
    <name evidence="1" type="ORF">JYP53_07940</name>
</gene>
<organism evidence="1 2">
    <name type="scientific">Marinobacter daepoensis</name>
    <dbReference type="NCBI Taxonomy" id="262077"/>
    <lineage>
        <taxon>Bacteria</taxon>
        <taxon>Pseudomonadati</taxon>
        <taxon>Pseudomonadota</taxon>
        <taxon>Gammaproteobacteria</taxon>
        <taxon>Pseudomonadales</taxon>
        <taxon>Marinobacteraceae</taxon>
        <taxon>Marinobacter</taxon>
    </lineage>
</organism>
<reference evidence="1 2" key="1">
    <citation type="submission" date="2021-02" db="EMBL/GenBank/DDBJ databases">
        <title>PHA producing bacteria isolated from coastal sediment in Guangdong, Shenzhen.</title>
        <authorList>
            <person name="Zheng W."/>
            <person name="Yu S."/>
            <person name="Huang Y."/>
        </authorList>
    </citation>
    <scope>NUCLEOTIDE SEQUENCE [LARGE SCALE GENOMIC DNA]</scope>
    <source>
        <strain evidence="1 2">TN21-5</strain>
    </source>
</reference>
<dbReference type="EMBL" id="JAFKDB010000011">
    <property type="protein sequence ID" value="MBN7769827.1"/>
    <property type="molecule type" value="Genomic_DNA"/>
</dbReference>
<dbReference type="Proteomes" id="UP000664344">
    <property type="component" value="Unassembled WGS sequence"/>
</dbReference>
<sequence length="282" mass="32422">MKYDFKRDWTEYVKNELTAFGYSYDKSKSLTINSERLFNLRRRIPSTKPREIIRSKEFSCPAENQVGLKKLESEIKNGKDIRYYLSKGITNLDYNDKTLDEWGIHHLHLGTVLEKKFVKRTKNVVFVIFLDSQAVFLTTLAHGKGHSDVWVNTTLIEIVHNNWPEIIEHLKMGSASGSLTPNERINLRKINTNVSVTISDGTCYCAPGGGFMSNGTAIADFNALQKVYRDLDYFEKLVTQEKAQIENKLNQYTPDIFLGLDFKNVHDPELYEKNSGVKINLE</sequence>
<evidence type="ECO:0000313" key="1">
    <source>
        <dbReference type="EMBL" id="MBN7769827.1"/>
    </source>
</evidence>
<accession>A0ABS3BGK1</accession>
<dbReference type="RefSeq" id="WP_206557257.1">
    <property type="nucleotide sequence ID" value="NZ_JAFKDB010000011.1"/>
</dbReference>